<dbReference type="InterPro" id="IPR015940">
    <property type="entry name" value="UBA"/>
</dbReference>
<dbReference type="Pfam" id="PF06012">
    <property type="entry name" value="DUF908"/>
    <property type="match status" value="1"/>
</dbReference>
<feature type="domain" description="UBA" evidence="2">
    <location>
        <begin position="1301"/>
        <end position="1341"/>
    </location>
</feature>
<feature type="region of interest" description="Disordered" evidence="1">
    <location>
        <begin position="2093"/>
        <end position="2170"/>
    </location>
</feature>
<feature type="compositionally biased region" description="Low complexity" evidence="1">
    <location>
        <begin position="270"/>
        <end position="290"/>
    </location>
</feature>
<organism evidence="3 4">
    <name type="scientific">Sugiyamaella lignohabitans</name>
    <dbReference type="NCBI Taxonomy" id="796027"/>
    <lineage>
        <taxon>Eukaryota</taxon>
        <taxon>Fungi</taxon>
        <taxon>Dikarya</taxon>
        <taxon>Ascomycota</taxon>
        <taxon>Saccharomycotina</taxon>
        <taxon>Dipodascomycetes</taxon>
        <taxon>Dipodascales</taxon>
        <taxon>Trichomonascaceae</taxon>
        <taxon>Sugiyamaella</taxon>
    </lineage>
</organism>
<keyword evidence="4" id="KW-1185">Reference proteome</keyword>
<accession>A0A170QY11</accession>
<protein>
    <submittedName>
        <fullName evidence="3">E3 ubiquitin-protein ligase TOM1</fullName>
    </submittedName>
</protein>
<dbReference type="SUPFAM" id="SSF46934">
    <property type="entry name" value="UBA-like"/>
    <property type="match status" value="1"/>
</dbReference>
<evidence type="ECO:0000259" key="2">
    <source>
        <dbReference type="PROSITE" id="PS50030"/>
    </source>
</evidence>
<dbReference type="GeneID" id="30035653"/>
<dbReference type="InterPro" id="IPR010309">
    <property type="entry name" value="E3_Ub_ligase_DUF908"/>
</dbReference>
<evidence type="ECO:0000256" key="1">
    <source>
        <dbReference type="SAM" id="MobiDB-lite"/>
    </source>
</evidence>
<dbReference type="KEGG" id="slb:AWJ20_3611"/>
<feature type="region of interest" description="Disordered" evidence="1">
    <location>
        <begin position="217"/>
        <end position="297"/>
    </location>
</feature>
<dbReference type="InterPro" id="IPR009060">
    <property type="entry name" value="UBA-like_sf"/>
</dbReference>
<dbReference type="Gene3D" id="1.10.8.10">
    <property type="entry name" value="DNA helicase RuvA subunit, C-terminal domain"/>
    <property type="match status" value="1"/>
</dbReference>
<reference evidence="3 4" key="1">
    <citation type="submission" date="2016-02" db="EMBL/GenBank/DDBJ databases">
        <title>Complete genome sequence and transcriptome regulation of the pentose utilising yeast Sugiyamaella lignohabitans.</title>
        <authorList>
            <person name="Bellasio M."/>
            <person name="Peymann A."/>
            <person name="Valli M."/>
            <person name="Sipitzky M."/>
            <person name="Graf A."/>
            <person name="Sauer M."/>
            <person name="Marx H."/>
            <person name="Mattanovich D."/>
        </authorList>
    </citation>
    <scope>NUCLEOTIDE SEQUENCE [LARGE SCALE GENOMIC DNA]</scope>
    <source>
        <strain evidence="3 4">CBS 10342</strain>
    </source>
</reference>
<dbReference type="EMBL" id="CP014503">
    <property type="protein sequence ID" value="ANB15962.1"/>
    <property type="molecule type" value="Genomic_DNA"/>
</dbReference>
<dbReference type="RefSeq" id="XP_018738439.1">
    <property type="nucleotide sequence ID" value="XM_018880640.1"/>
</dbReference>
<dbReference type="InterPro" id="IPR016024">
    <property type="entry name" value="ARM-type_fold"/>
</dbReference>
<dbReference type="SUPFAM" id="SSF48371">
    <property type="entry name" value="ARM repeat"/>
    <property type="match status" value="1"/>
</dbReference>
<feature type="compositionally biased region" description="Polar residues" evidence="1">
    <location>
        <begin position="225"/>
        <end position="259"/>
    </location>
</feature>
<feature type="compositionally biased region" description="Acidic residues" evidence="1">
    <location>
        <begin position="2093"/>
        <end position="2159"/>
    </location>
</feature>
<evidence type="ECO:0000313" key="3">
    <source>
        <dbReference type="EMBL" id="ANB15962.1"/>
    </source>
</evidence>
<dbReference type="PROSITE" id="PS50030">
    <property type="entry name" value="UBA"/>
    <property type="match status" value="1"/>
</dbReference>
<name>A0A170QY11_9ASCO</name>
<dbReference type="Pfam" id="PF06025">
    <property type="entry name" value="DUF913"/>
    <property type="match status" value="1"/>
</dbReference>
<dbReference type="Proteomes" id="UP000189580">
    <property type="component" value="Chromosome b"/>
</dbReference>
<evidence type="ECO:0000313" key="4">
    <source>
        <dbReference type="Proteomes" id="UP000189580"/>
    </source>
</evidence>
<feature type="region of interest" description="Disordered" evidence="1">
    <location>
        <begin position="768"/>
        <end position="798"/>
    </location>
</feature>
<gene>
    <name evidence="3" type="primary">TOM1</name>
    <name evidence="3" type="ORF">AWJ20_3611</name>
</gene>
<dbReference type="OrthoDB" id="4089414at2759"/>
<dbReference type="InterPro" id="IPR010314">
    <property type="entry name" value="E3_Ub_ligase_DUF913"/>
</dbReference>
<sequence length="2170" mass="242190">MQIKKTPHIIKRLAEVAPPLKEFVETLESCPLDDLIIKIREFGSLPWDRPRGDLCAWIPVLNRFDLILEEFVTKYELNTDFPRPVEISKEDEYVLVNVLQFSSFLLEKCSNRGIYASIKHLSHLINATSPSIVAAALRVSVQLAHRFAQSRAGKGNVTALDPEKIFKLATLLPTSHWETPDKRDIAYVDYITKNSEHYWDGDEWLTFSIQYYVRSGENKGKDGSPNANSSGSGVTGSANTAGHSRATNSSFQPHTPTRSLSHRQPDALGLSSSASPSLVPVSTPSQTSSAGAASAVMPSSSEATEGLATLHVSAEDIRNLSFVQLLEKLYSALPQESWFMAACKARVAKACTNPMSAESIELRRELCKIQFSALSFACCTFSEATVDSRIITKAPNLIRQIASIISPENSSVVDTEFSILALEALEFVCHQPARRSDVLAALSANVSHGVLMTVVRNIIRDLQNDEQHTFNEEFACRIFRLILQLAFTQSLGAILVTTGLVQLLLEVIVIQTPYVRTLGAAMELLDQVIIDISSTFSTFSQSGGIGILIEVIKREISCDLSPDRPKEKIPDYCTVDYTLSFYRSQWVRSLFVVVSNILVHTRTSENIHNLVDSPLLEASKQVISNPTIFGSRIVSLNLQILSSMLENEPSSFGIMHEAKLVDSVLNQVPILLEKSFSYFSPIAKLIGALSHNENGIKIIQERNMIAKFMESLSNSLTTNETLPLLGAVFEGLTSDHPELRKQVISESKVLLRDLPKLLEPVSDPSKFYLESEPSNVTNHRSQNEAESHNSMGDSNADIDIDIDANGQAEQPTTTEASIAPETPEVVVIVGYVASFFDGLLKNHLTRVQFIKQNGVTDLLKIFEIPNLPYDFAFSSVGYTLGRILRALFTLDIDSDAIQREIIERIERSLTEVEEKIRETTLESQIVRDDVHLDGIQRSLAILNGLLQAFFQMVFYDYGTGYRVMFVLDKIVEGKCEENFITRLARVQRWCIWQESRSLDGLSNLFIEATRPLSVDITRNETDDYKKIKEAEAKLEDSVSKFFTHVKAFRFVANANSIMTSKIFSEFAAICTNERAISSRKKNGLKMADLLADGMVGLLEFAPLAYGFASDDIYQQAKLHTLISTLAVLQRVMFKSWNSTLAAYLGVFVMFKQQGGLQKLLDLLRALWQLNVQGNGSSDGVESTSSLLLFAQKVILMFLGYTISHRSLLENARLVSPLSSRDNSYKNKEFFNPKQFFVECRIIVLYSLQPLWDSENLDSKDFQISQLFLDIMTKLFSFTGEDGSDKGPRDKLPRDLSWKFICPSEYKVDALVEIGFPEAAARSVLKEHNDNISEAYTTLIERTDVIPSVSLEEISVNDPGNIGSSAPTTETGKRLVLLADLNELRDSIKSKLIDRTLNLIQSHPKNVYAASQLIIKAHSAFPGMRSEREKEALAAVHKDIVTTILQALSSCDVDSETHDQQIAAVSHFLGIILKDSSFFQSCFEDLVESIDIFVSLLASSNAHEKDWYPSVLLILERIVTNVSVPNPEQATFDESSLSSSFDIFKTVLPKIPKETEERIFKILSTPMSFKSDACALAIARLYVHFSKDPNSAAILKSGALENLLRSVKQFGDSSNLEKLETAILIVLRQCVETKDSIKKLMTKEIRAWFMTQRLADATVFIRANSHLVCRSPEIFVEVASDLLTVQDTSLSTTHVCLKEYLIKRRKKSLQLPKRLSVDGSETIVPKETDSAESEPIKEETEIQKEDVTMLGNDTAGQSKAPQLTYSSGVINLILSELFKLNPEEVYTLPTRTEAALQEYMAKNKTETPFKSSEHRPFIYFYFLFKVLVELLGSYNQCKLEFLNFSAKSQFPAPVFGSNIQTKPKPYTLLHFVFEYLSVGIVNPAQNSTPIKEWTSISTLASSAILSLMTSTGESDYGATNEEIQNDSVILFVRKFTLDVIAKTLKDVHATYSSLDMKYSLLSSLSELCHRLLSNRPGFSSAEPSNDIADGAAIAKIMYDKKFASLFSVNVGMVDLNYPHVKKVVKQDLRFLHKLSRLALDISDQLGGEEGQDVNLDDDVYDDSELDIREDTPDLFRNSTLGMFEVGDPMYDDSEELEEDEVVQSQDSDEMDYDDVNDEVISDVDEDGSDENESIDFEDDEDDDEAESDESDIEADVDDDGMGVSYSVVGTR</sequence>
<proteinExistence type="predicted"/>